<accession>A0AAD9QZ83</accession>
<sequence length="160" mass="17731">MSASTSPRTVAIAVDSSDLSEKAFDWFMDNVFHEGDKLVIIHSYEWLSPAIPEMIASNAWEKQIEKRDKTVKSLEKKYRRKCKALKLEAKIVVEGGPPGQVICKITEQEQASFIVLGSRGEGTVRRTILGSVSDYVIHHTHVPVVTVPAFVPNPPGKESS</sequence>
<comment type="caution">
    <text evidence="2">The sequence shown here is derived from an EMBL/GenBank/DDBJ whole genome shotgun (WGS) entry which is preliminary data.</text>
</comment>
<protein>
    <submittedName>
        <fullName evidence="2">Universal stress protein</fullName>
    </submittedName>
</protein>
<reference evidence="2" key="2">
    <citation type="journal article" date="2023" name="Science">
        <title>Genomic signatures of disease resistance in endangered staghorn corals.</title>
        <authorList>
            <person name="Vollmer S.V."/>
            <person name="Selwyn J.D."/>
            <person name="Despard B.A."/>
            <person name="Roesel C.L."/>
        </authorList>
    </citation>
    <scope>NUCLEOTIDE SEQUENCE</scope>
    <source>
        <strain evidence="2">K2</strain>
    </source>
</reference>
<evidence type="ECO:0000259" key="1">
    <source>
        <dbReference type="Pfam" id="PF00582"/>
    </source>
</evidence>
<dbReference type="InterPro" id="IPR006015">
    <property type="entry name" value="Universal_stress_UspA"/>
</dbReference>
<dbReference type="Gene3D" id="3.40.50.620">
    <property type="entry name" value="HUPs"/>
    <property type="match status" value="1"/>
</dbReference>
<organism evidence="2 3">
    <name type="scientific">Acropora cervicornis</name>
    <name type="common">Staghorn coral</name>
    <dbReference type="NCBI Taxonomy" id="6130"/>
    <lineage>
        <taxon>Eukaryota</taxon>
        <taxon>Metazoa</taxon>
        <taxon>Cnidaria</taxon>
        <taxon>Anthozoa</taxon>
        <taxon>Hexacorallia</taxon>
        <taxon>Scleractinia</taxon>
        <taxon>Astrocoeniina</taxon>
        <taxon>Acroporidae</taxon>
        <taxon>Acropora</taxon>
    </lineage>
</organism>
<dbReference type="EMBL" id="JARQWQ010000008">
    <property type="protein sequence ID" value="KAK2570120.1"/>
    <property type="molecule type" value="Genomic_DNA"/>
</dbReference>
<evidence type="ECO:0000313" key="2">
    <source>
        <dbReference type="EMBL" id="KAK2570120.1"/>
    </source>
</evidence>
<dbReference type="PANTHER" id="PTHR46989">
    <property type="entry name" value="USP DOMAIN-CONTAINING PROTEIN"/>
    <property type="match status" value="1"/>
</dbReference>
<dbReference type="PRINTS" id="PR01438">
    <property type="entry name" value="UNVRSLSTRESS"/>
</dbReference>
<dbReference type="AlphaFoldDB" id="A0AAD9QZ83"/>
<dbReference type="Proteomes" id="UP001249851">
    <property type="component" value="Unassembled WGS sequence"/>
</dbReference>
<evidence type="ECO:0000313" key="3">
    <source>
        <dbReference type="Proteomes" id="UP001249851"/>
    </source>
</evidence>
<keyword evidence="3" id="KW-1185">Reference proteome</keyword>
<dbReference type="SUPFAM" id="SSF52402">
    <property type="entry name" value="Adenine nucleotide alpha hydrolases-like"/>
    <property type="match status" value="1"/>
</dbReference>
<feature type="domain" description="UspA" evidence="1">
    <location>
        <begin position="8"/>
        <end position="148"/>
    </location>
</feature>
<dbReference type="PANTHER" id="PTHR46989:SF3">
    <property type="entry name" value="USPA DOMAIN-CONTAINING PROTEIN"/>
    <property type="match status" value="1"/>
</dbReference>
<reference evidence="2" key="1">
    <citation type="journal article" date="2023" name="G3 (Bethesda)">
        <title>Whole genome assembly and annotation of the endangered Caribbean coral Acropora cervicornis.</title>
        <authorList>
            <person name="Selwyn J.D."/>
            <person name="Vollmer S.V."/>
        </authorList>
    </citation>
    <scope>NUCLEOTIDE SEQUENCE</scope>
    <source>
        <strain evidence="2">K2</strain>
    </source>
</reference>
<proteinExistence type="predicted"/>
<dbReference type="Pfam" id="PF00582">
    <property type="entry name" value="Usp"/>
    <property type="match status" value="1"/>
</dbReference>
<name>A0AAD9QZ83_ACRCE</name>
<dbReference type="InterPro" id="IPR014729">
    <property type="entry name" value="Rossmann-like_a/b/a_fold"/>
</dbReference>
<dbReference type="CDD" id="cd23659">
    <property type="entry name" value="USP_At3g01520-like"/>
    <property type="match status" value="1"/>
</dbReference>
<dbReference type="InterPro" id="IPR006016">
    <property type="entry name" value="UspA"/>
</dbReference>
<gene>
    <name evidence="2" type="ORF">P5673_004875</name>
</gene>